<reference evidence="9 10" key="1">
    <citation type="submission" date="2019-03" db="EMBL/GenBank/DDBJ databases">
        <title>Novel transposon Tn6433 accelerates the dissemination of tet(E) in Aeromonas from aerobic biofilm under oxytetracycline stress.</title>
        <authorList>
            <person name="Shi Y."/>
            <person name="Tian Z."/>
            <person name="Zhang Y."/>
            <person name="Zhang H."/>
            <person name="Yang M."/>
        </authorList>
    </citation>
    <scope>NUCLEOTIDE SEQUENCE [LARGE SCALE GENOMIC DNA]</scope>
    <source>
        <strain evidence="9 10">T0.1-19</strain>
    </source>
</reference>
<evidence type="ECO:0000256" key="2">
    <source>
        <dbReference type="ARBA" id="ARBA00009477"/>
    </source>
</evidence>
<dbReference type="AlphaFoldDB" id="A0A6M4Y8Q1"/>
<dbReference type="Pfam" id="PF25917">
    <property type="entry name" value="BSH_RND"/>
    <property type="match status" value="1"/>
</dbReference>
<evidence type="ECO:0000256" key="5">
    <source>
        <dbReference type="ARBA" id="ARBA00023136"/>
    </source>
</evidence>
<name>A0A6M4Y8Q1_AERME</name>
<proteinExistence type="inferred from homology"/>
<keyword evidence="4" id="KW-1133">Transmembrane helix</keyword>
<keyword evidence="6" id="KW-0175">Coiled coil</keyword>
<feature type="domain" description="p-hydroxybenzoic acid efflux pump subunit AaeA-like beta-barrel" evidence="8">
    <location>
        <begin position="242"/>
        <end position="320"/>
    </location>
</feature>
<evidence type="ECO:0000313" key="9">
    <source>
        <dbReference type="EMBL" id="QJT21409.1"/>
    </source>
</evidence>
<dbReference type="Gene3D" id="2.40.50.100">
    <property type="match status" value="1"/>
</dbReference>
<evidence type="ECO:0000256" key="3">
    <source>
        <dbReference type="ARBA" id="ARBA00022692"/>
    </source>
</evidence>
<dbReference type="PANTHER" id="PTHR30386">
    <property type="entry name" value="MEMBRANE FUSION SUBUNIT OF EMRAB-TOLC MULTIDRUG EFFLUX PUMP"/>
    <property type="match status" value="1"/>
</dbReference>
<evidence type="ECO:0000256" key="4">
    <source>
        <dbReference type="ARBA" id="ARBA00022989"/>
    </source>
</evidence>
<dbReference type="GO" id="GO:0016020">
    <property type="term" value="C:membrane"/>
    <property type="evidence" value="ECO:0007669"/>
    <property type="project" value="UniProtKB-SubCell"/>
</dbReference>
<evidence type="ECO:0000256" key="6">
    <source>
        <dbReference type="SAM" id="Coils"/>
    </source>
</evidence>
<evidence type="ECO:0000259" key="8">
    <source>
        <dbReference type="Pfam" id="PF25963"/>
    </source>
</evidence>
<feature type="coiled-coil region" evidence="6">
    <location>
        <begin position="117"/>
        <end position="177"/>
    </location>
</feature>
<feature type="domain" description="Multidrug resistance protein MdtA-like barrel-sandwich hybrid" evidence="7">
    <location>
        <begin position="50"/>
        <end position="235"/>
    </location>
</feature>
<evidence type="ECO:0000259" key="7">
    <source>
        <dbReference type="Pfam" id="PF25917"/>
    </source>
</evidence>
<dbReference type="Pfam" id="PF25963">
    <property type="entry name" value="Beta-barrel_AAEA"/>
    <property type="match status" value="1"/>
</dbReference>
<dbReference type="EMBL" id="CP038441">
    <property type="protein sequence ID" value="QJT21409.1"/>
    <property type="molecule type" value="Genomic_DNA"/>
</dbReference>
<dbReference type="InterPro" id="IPR058625">
    <property type="entry name" value="MdtA-like_BSH"/>
</dbReference>
<dbReference type="InterPro" id="IPR058634">
    <property type="entry name" value="AaeA-lik-b-barrel"/>
</dbReference>
<sequence>MTDSTASPGQASRRATLGLLAAILLLLIWYLLADRLTPYSSQARVQAFVVPVAAEVSGQIKRVYVHDNQDVDAGSPLFEIDPEPYDIALAKANSDYQTVLSGVKANTEGVKAAEASLMAMRAAYDNAAKDAERQERLYREDPGAISVRRLEVAQATRETARSQVAAAEADVRRAIEAAGASGDDNSQLLSARSAVHKAELDRQNTRVVAPGRGLITDLSTDAGQFIGAGAPAMTLIAIHDVWVSADLTENNLGNVRPGDKVTILLDSLPGQLFKGEIRSVGYGVGDGKSQPAGALPTVDNNRDWLRQAQRFPVKIAFQSDDFPPVEALRVGGQADVLVYTGESGVMHFLGALYIRLMSLFSFLY</sequence>
<keyword evidence="3" id="KW-0812">Transmembrane</keyword>
<dbReference type="SUPFAM" id="SSF111369">
    <property type="entry name" value="HlyD-like secretion proteins"/>
    <property type="match status" value="2"/>
</dbReference>
<organism evidence="9 10">
    <name type="scientific">Aeromonas media</name>
    <dbReference type="NCBI Taxonomy" id="651"/>
    <lineage>
        <taxon>Bacteria</taxon>
        <taxon>Pseudomonadati</taxon>
        <taxon>Pseudomonadota</taxon>
        <taxon>Gammaproteobacteria</taxon>
        <taxon>Aeromonadales</taxon>
        <taxon>Aeromonadaceae</taxon>
        <taxon>Aeromonas</taxon>
    </lineage>
</organism>
<dbReference type="RefSeq" id="WP_106887233.1">
    <property type="nucleotide sequence ID" value="NZ_CAWPJG010000001.1"/>
</dbReference>
<evidence type="ECO:0000313" key="10">
    <source>
        <dbReference type="Proteomes" id="UP000501427"/>
    </source>
</evidence>
<dbReference type="InterPro" id="IPR050739">
    <property type="entry name" value="MFP"/>
</dbReference>
<comment type="similarity">
    <text evidence="2">Belongs to the membrane fusion protein (MFP) (TC 8.A.1) family.</text>
</comment>
<evidence type="ECO:0000256" key="1">
    <source>
        <dbReference type="ARBA" id="ARBA00004167"/>
    </source>
</evidence>
<gene>
    <name evidence="9" type="ORF">E4184_08090</name>
</gene>
<protein>
    <submittedName>
        <fullName evidence="9">HlyD family secretion protein</fullName>
    </submittedName>
</protein>
<comment type="subcellular location">
    <subcellularLocation>
        <location evidence="1">Membrane</location>
        <topology evidence="1">Single-pass membrane protein</topology>
    </subcellularLocation>
</comment>
<dbReference type="PANTHER" id="PTHR30386:SF26">
    <property type="entry name" value="TRANSPORT PROTEIN COMB"/>
    <property type="match status" value="1"/>
</dbReference>
<dbReference type="Gene3D" id="2.40.30.170">
    <property type="match status" value="1"/>
</dbReference>
<accession>A0A6M4Y8Q1</accession>
<keyword evidence="5" id="KW-0472">Membrane</keyword>
<dbReference type="Proteomes" id="UP000501427">
    <property type="component" value="Chromosome"/>
</dbReference>